<keyword evidence="1" id="KW-0472">Membrane</keyword>
<protein>
    <submittedName>
        <fullName evidence="2">Uncharacterized protein</fullName>
    </submittedName>
</protein>
<evidence type="ECO:0000313" key="2">
    <source>
        <dbReference type="EMBL" id="MFC5279034.1"/>
    </source>
</evidence>
<keyword evidence="1" id="KW-1133">Transmembrane helix</keyword>
<dbReference type="Proteomes" id="UP001596118">
    <property type="component" value="Unassembled WGS sequence"/>
</dbReference>
<comment type="caution">
    <text evidence="2">The sequence shown here is derived from an EMBL/GenBank/DDBJ whole genome shotgun (WGS) entry which is preliminary data.</text>
</comment>
<organism evidence="2 3">
    <name type="scientific">Halorubrum rubrum</name>
    <dbReference type="NCBI Taxonomy" id="1126240"/>
    <lineage>
        <taxon>Archaea</taxon>
        <taxon>Methanobacteriati</taxon>
        <taxon>Methanobacteriota</taxon>
        <taxon>Stenosarchaea group</taxon>
        <taxon>Halobacteria</taxon>
        <taxon>Halobacteriales</taxon>
        <taxon>Haloferacaceae</taxon>
        <taxon>Halorubrum</taxon>
    </lineage>
</organism>
<evidence type="ECO:0000256" key="1">
    <source>
        <dbReference type="SAM" id="Phobius"/>
    </source>
</evidence>
<name>A0ABD5R2H2_9EURY</name>
<feature type="transmembrane region" description="Helical" evidence="1">
    <location>
        <begin position="6"/>
        <end position="25"/>
    </location>
</feature>
<proteinExistence type="predicted"/>
<dbReference type="AlphaFoldDB" id="A0ABD5R2H2"/>
<dbReference type="RefSeq" id="WP_256411638.1">
    <property type="nucleotide sequence ID" value="NZ_JANHDM010000005.1"/>
</dbReference>
<reference evidence="2 3" key="1">
    <citation type="journal article" date="2019" name="Int. J. Syst. Evol. Microbiol.">
        <title>The Global Catalogue of Microorganisms (GCM) 10K type strain sequencing project: providing services to taxonomists for standard genome sequencing and annotation.</title>
        <authorList>
            <consortium name="The Broad Institute Genomics Platform"/>
            <consortium name="The Broad Institute Genome Sequencing Center for Infectious Disease"/>
            <person name="Wu L."/>
            <person name="Ma J."/>
        </authorList>
    </citation>
    <scope>NUCLEOTIDE SEQUENCE [LARGE SCALE GENOMIC DNA]</scope>
    <source>
        <strain evidence="2 3">CGMCC 1.12124</strain>
    </source>
</reference>
<keyword evidence="3" id="KW-1185">Reference proteome</keyword>
<feature type="transmembrane region" description="Helical" evidence="1">
    <location>
        <begin position="37"/>
        <end position="60"/>
    </location>
</feature>
<keyword evidence="1" id="KW-0812">Transmembrane</keyword>
<accession>A0ABD5R2H2</accession>
<sequence>MPIPALTGWAMVVGVTVHVVFALAVGESIAHIQPTPLAVAMVVYLSIFIGVFGLVIYLVLMGEVGPLKANLTTYLTPSSHWRSGGYYWASASSP</sequence>
<evidence type="ECO:0000313" key="3">
    <source>
        <dbReference type="Proteomes" id="UP001596118"/>
    </source>
</evidence>
<dbReference type="EMBL" id="JBHSKY010000008">
    <property type="protein sequence ID" value="MFC5279034.1"/>
    <property type="molecule type" value="Genomic_DNA"/>
</dbReference>
<gene>
    <name evidence="2" type="ORF">ACFPM1_09740</name>
</gene>